<name>A0A7X9FS85_9DELT</name>
<feature type="transmembrane region" description="Helical" evidence="1">
    <location>
        <begin position="188"/>
        <end position="205"/>
    </location>
</feature>
<feature type="transmembrane region" description="Helical" evidence="1">
    <location>
        <begin position="292"/>
        <end position="311"/>
    </location>
</feature>
<keyword evidence="1" id="KW-0812">Transmembrane</keyword>
<evidence type="ECO:0000256" key="1">
    <source>
        <dbReference type="SAM" id="Phobius"/>
    </source>
</evidence>
<organism evidence="2 3">
    <name type="scientific">SAR324 cluster bacterium</name>
    <dbReference type="NCBI Taxonomy" id="2024889"/>
    <lineage>
        <taxon>Bacteria</taxon>
        <taxon>Deltaproteobacteria</taxon>
        <taxon>SAR324 cluster</taxon>
    </lineage>
</organism>
<comment type="caution">
    <text evidence="2">The sequence shown here is derived from an EMBL/GenBank/DDBJ whole genome shotgun (WGS) entry which is preliminary data.</text>
</comment>
<protein>
    <recommendedName>
        <fullName evidence="4">Glycosyltransferase RgtA/B/C/D-like domain-containing protein</fullName>
    </recommendedName>
</protein>
<evidence type="ECO:0000313" key="3">
    <source>
        <dbReference type="Proteomes" id="UP000524246"/>
    </source>
</evidence>
<gene>
    <name evidence="2" type="ORF">GYA55_07015</name>
</gene>
<feature type="transmembrane region" description="Helical" evidence="1">
    <location>
        <begin position="380"/>
        <end position="399"/>
    </location>
</feature>
<evidence type="ECO:0000313" key="2">
    <source>
        <dbReference type="EMBL" id="NMC62906.1"/>
    </source>
</evidence>
<feature type="transmembrane region" description="Helical" evidence="1">
    <location>
        <begin position="104"/>
        <end position="124"/>
    </location>
</feature>
<feature type="transmembrane region" description="Helical" evidence="1">
    <location>
        <begin position="340"/>
        <end position="359"/>
    </location>
</feature>
<feature type="transmembrane region" description="Helical" evidence="1">
    <location>
        <begin position="318"/>
        <end position="334"/>
    </location>
</feature>
<proteinExistence type="predicted"/>
<dbReference type="EMBL" id="JAAZON010000307">
    <property type="protein sequence ID" value="NMC62906.1"/>
    <property type="molecule type" value="Genomic_DNA"/>
</dbReference>
<feature type="transmembrane region" description="Helical" evidence="1">
    <location>
        <begin position="20"/>
        <end position="40"/>
    </location>
</feature>
<feature type="transmembrane region" description="Helical" evidence="1">
    <location>
        <begin position="236"/>
        <end position="256"/>
    </location>
</feature>
<reference evidence="2 3" key="1">
    <citation type="journal article" date="2020" name="Biotechnol. Biofuels">
        <title>New insights from the biogas microbiome by comprehensive genome-resolved metagenomics of nearly 1600 species originating from multiple anaerobic digesters.</title>
        <authorList>
            <person name="Campanaro S."/>
            <person name="Treu L."/>
            <person name="Rodriguez-R L.M."/>
            <person name="Kovalovszki A."/>
            <person name="Ziels R.M."/>
            <person name="Maus I."/>
            <person name="Zhu X."/>
            <person name="Kougias P.G."/>
            <person name="Basile A."/>
            <person name="Luo G."/>
            <person name="Schluter A."/>
            <person name="Konstantinidis K.T."/>
            <person name="Angelidaki I."/>
        </authorList>
    </citation>
    <scope>NUCLEOTIDE SEQUENCE [LARGE SCALE GENOMIC DNA]</scope>
    <source>
        <strain evidence="2">AS27yjCOA_65</strain>
    </source>
</reference>
<feature type="transmembrane region" description="Helical" evidence="1">
    <location>
        <begin position="156"/>
        <end position="176"/>
    </location>
</feature>
<keyword evidence="1" id="KW-1133">Transmembrane helix</keyword>
<dbReference type="Proteomes" id="UP000524246">
    <property type="component" value="Unassembled WGS sequence"/>
</dbReference>
<accession>A0A7X9FS85</accession>
<sequence>MILDNKNPISKFPKGLQPILRFVGLGNICFLICLVSLILVQLEGFANDPGVGWHLKTGEWIYSHLRVPIVDPFLAYPIQRVWISDQWFSDLLFFILFKLGSWPLLYSTVIVLFASTFLVFLYSALIKESRLFVLSAIATVLAYKIAQVHFILRPVVFGFLMFTLVYLRLRALIWNLKKSSLHEFLSQIKRQGVILMLIFVLWCNLHPSFVFGIVLVSAFSLTTLFELWVKRQKDVLLRYVVISLCLLPIFCTLATLCNPYGKNLHESILNLGMSSYFMSLHEEWKSPSLSEYSGQLFAFIGLVVVSMHILSKNVRRKLNLFEISIFYFFGILSIDAVRVLPFFAIVSTFPLVRGLGVVSRKAPKMLFKRMQGVSRLEKSNYSPQMLAIVLLCLTVLWSFSGRLPLFHGRFGPSEELFPYQAVEFLTSYVGENQEIPVFSNPNWGGFLTFWGKGRLKPIIDDRNTLLGEAFYRKFFKASEGRVDDFKSFLSNLDVEFLLLPSRSRLSKNLQEHPEFQILYGDDKSLVMCWKK</sequence>
<evidence type="ECO:0008006" key="4">
    <source>
        <dbReference type="Google" id="ProtNLM"/>
    </source>
</evidence>
<dbReference type="AlphaFoldDB" id="A0A7X9FS85"/>
<keyword evidence="1" id="KW-0472">Membrane</keyword>